<dbReference type="InterPro" id="IPR036390">
    <property type="entry name" value="WH_DNA-bd_sf"/>
</dbReference>
<dbReference type="RefSeq" id="WP_307684800.1">
    <property type="nucleotide sequence ID" value="NZ_JAUSRD010000004.1"/>
</dbReference>
<dbReference type="EMBL" id="JAUSRD010000004">
    <property type="protein sequence ID" value="MDP9893129.1"/>
    <property type="molecule type" value="Genomic_DNA"/>
</dbReference>
<evidence type="ECO:0000256" key="1">
    <source>
        <dbReference type="ARBA" id="ARBA00009437"/>
    </source>
</evidence>
<dbReference type="GO" id="GO:0003677">
    <property type="term" value="F:DNA binding"/>
    <property type="evidence" value="ECO:0007669"/>
    <property type="project" value="UniProtKB-KW"/>
</dbReference>
<name>A0AAW8CY26_9BURK</name>
<accession>A0AAW8CY26</accession>
<dbReference type="PANTHER" id="PTHR30346">
    <property type="entry name" value="TRANSCRIPTIONAL DUAL REGULATOR HCAR-RELATED"/>
    <property type="match status" value="1"/>
</dbReference>
<dbReference type="Pfam" id="PF00126">
    <property type="entry name" value="HTH_1"/>
    <property type="match status" value="1"/>
</dbReference>
<sequence length="301" mass="32318">MRELSLDHLRTLVAIADLGSLANAARALHLAAPTVTVQIAELESRLGGQLLVRGRGPAQATALGERFIARARRLLADADDAVEDVRRQLAGQTGRVRVGASTGTIAHLLPPALKRLAQHHPGIDVNVQVLTSNDSMARLAAGSLDLAVVALPQAPVRGVHVTPLRREAVVAFLPADWKAPRRLTPQWLAERPLIMNDASTRLYRLTAEWFSAAGVHCRPRIELNYNDAIRTLVAAGYGAALLPEESHGDDKEPARDPRIAIRPLSPALWRQLGLAVSDRGASGPTRFVLEALQPGKHASAA</sequence>
<keyword evidence="3 6" id="KW-0238">DNA-binding</keyword>
<evidence type="ECO:0000259" key="5">
    <source>
        <dbReference type="PROSITE" id="PS50931"/>
    </source>
</evidence>
<dbReference type="GO" id="GO:0003700">
    <property type="term" value="F:DNA-binding transcription factor activity"/>
    <property type="evidence" value="ECO:0007669"/>
    <property type="project" value="InterPro"/>
</dbReference>
<evidence type="ECO:0000256" key="4">
    <source>
        <dbReference type="ARBA" id="ARBA00023163"/>
    </source>
</evidence>
<dbReference type="Proteomes" id="UP001242045">
    <property type="component" value="Unassembled WGS sequence"/>
</dbReference>
<keyword evidence="2" id="KW-0805">Transcription regulation</keyword>
<gene>
    <name evidence="6" type="ORF">J2W31_002240</name>
</gene>
<comment type="similarity">
    <text evidence="1">Belongs to the LysR transcriptional regulatory family.</text>
</comment>
<dbReference type="Gene3D" id="1.10.10.10">
    <property type="entry name" value="Winged helix-like DNA-binding domain superfamily/Winged helix DNA-binding domain"/>
    <property type="match status" value="1"/>
</dbReference>
<protein>
    <submittedName>
        <fullName evidence="6">DNA-binding transcriptional LysR family regulator</fullName>
    </submittedName>
</protein>
<dbReference type="SUPFAM" id="SSF46785">
    <property type="entry name" value="Winged helix' DNA-binding domain"/>
    <property type="match status" value="1"/>
</dbReference>
<dbReference type="CDD" id="cd05466">
    <property type="entry name" value="PBP2_LTTR_substrate"/>
    <property type="match status" value="1"/>
</dbReference>
<evidence type="ECO:0000313" key="6">
    <source>
        <dbReference type="EMBL" id="MDP9893129.1"/>
    </source>
</evidence>
<dbReference type="Gene3D" id="3.40.190.10">
    <property type="entry name" value="Periplasmic binding protein-like II"/>
    <property type="match status" value="2"/>
</dbReference>
<comment type="caution">
    <text evidence="6">The sequence shown here is derived from an EMBL/GenBank/DDBJ whole genome shotgun (WGS) entry which is preliminary data.</text>
</comment>
<dbReference type="PROSITE" id="PS50931">
    <property type="entry name" value="HTH_LYSR"/>
    <property type="match status" value="1"/>
</dbReference>
<dbReference type="InterPro" id="IPR005119">
    <property type="entry name" value="LysR_subst-bd"/>
</dbReference>
<dbReference type="AlphaFoldDB" id="A0AAW8CY26"/>
<keyword evidence="4" id="KW-0804">Transcription</keyword>
<dbReference type="PANTHER" id="PTHR30346:SF28">
    <property type="entry name" value="HTH-TYPE TRANSCRIPTIONAL REGULATOR CYNR"/>
    <property type="match status" value="1"/>
</dbReference>
<reference evidence="6" key="1">
    <citation type="submission" date="2023-07" db="EMBL/GenBank/DDBJ databases">
        <title>Sorghum-associated microbial communities from plants grown in Nebraska, USA.</title>
        <authorList>
            <person name="Schachtman D."/>
        </authorList>
    </citation>
    <scope>NUCLEOTIDE SEQUENCE</scope>
    <source>
        <strain evidence="6">DS3754</strain>
    </source>
</reference>
<evidence type="ECO:0000256" key="3">
    <source>
        <dbReference type="ARBA" id="ARBA00023125"/>
    </source>
</evidence>
<dbReference type="Pfam" id="PF03466">
    <property type="entry name" value="LysR_substrate"/>
    <property type="match status" value="1"/>
</dbReference>
<evidence type="ECO:0000256" key="2">
    <source>
        <dbReference type="ARBA" id="ARBA00023015"/>
    </source>
</evidence>
<organism evidence="6 7">
    <name type="scientific">Variovorax boronicumulans</name>
    <dbReference type="NCBI Taxonomy" id="436515"/>
    <lineage>
        <taxon>Bacteria</taxon>
        <taxon>Pseudomonadati</taxon>
        <taxon>Pseudomonadota</taxon>
        <taxon>Betaproteobacteria</taxon>
        <taxon>Burkholderiales</taxon>
        <taxon>Comamonadaceae</taxon>
        <taxon>Variovorax</taxon>
    </lineage>
</organism>
<dbReference type="SUPFAM" id="SSF53850">
    <property type="entry name" value="Periplasmic binding protein-like II"/>
    <property type="match status" value="1"/>
</dbReference>
<feature type="domain" description="HTH lysR-type" evidence="5">
    <location>
        <begin position="4"/>
        <end position="61"/>
    </location>
</feature>
<proteinExistence type="inferred from homology"/>
<dbReference type="InterPro" id="IPR036388">
    <property type="entry name" value="WH-like_DNA-bd_sf"/>
</dbReference>
<evidence type="ECO:0000313" key="7">
    <source>
        <dbReference type="Proteomes" id="UP001242045"/>
    </source>
</evidence>
<dbReference type="InterPro" id="IPR000847">
    <property type="entry name" value="LysR_HTH_N"/>
</dbReference>